<keyword evidence="9" id="KW-1185">Reference proteome</keyword>
<dbReference type="PROSITE" id="PS00122">
    <property type="entry name" value="CARBOXYLESTERASE_B_1"/>
    <property type="match status" value="1"/>
</dbReference>
<name>A8QCR1_MALGO</name>
<dbReference type="PANTHER" id="PTHR43918:SF4">
    <property type="entry name" value="CARBOXYLIC ESTER HYDROLASE"/>
    <property type="match status" value="1"/>
</dbReference>
<dbReference type="OMA" id="HEDGWYR"/>
<dbReference type="VEuPathDB" id="FungiDB:MGL_4037"/>
<keyword evidence="2 5" id="KW-0378">Hydrolase</keyword>
<dbReference type="InterPro" id="IPR019826">
    <property type="entry name" value="Carboxylesterase_B_AS"/>
</dbReference>
<evidence type="ECO:0000256" key="5">
    <source>
        <dbReference type="RuleBase" id="RU361235"/>
    </source>
</evidence>
<evidence type="ECO:0000256" key="3">
    <source>
        <dbReference type="ARBA" id="ARBA00047591"/>
    </source>
</evidence>
<dbReference type="PANTHER" id="PTHR43918">
    <property type="entry name" value="ACETYLCHOLINESTERASE"/>
    <property type="match status" value="1"/>
</dbReference>
<dbReference type="SUPFAM" id="SSF53474">
    <property type="entry name" value="alpha/beta-Hydrolases"/>
    <property type="match status" value="1"/>
</dbReference>
<evidence type="ECO:0000256" key="2">
    <source>
        <dbReference type="ARBA" id="ARBA00022801"/>
    </source>
</evidence>
<dbReference type="InterPro" id="IPR002018">
    <property type="entry name" value="CarbesteraseB"/>
</dbReference>
<feature type="chain" id="PRO_5005122005" description="Carboxylic ester hydrolase" evidence="5">
    <location>
        <begin position="22"/>
        <end position="631"/>
    </location>
</feature>
<evidence type="ECO:0000256" key="4">
    <source>
        <dbReference type="ARBA" id="ARBA00048461"/>
    </source>
</evidence>
<dbReference type="KEGG" id="mgl:MGL_4037"/>
<dbReference type="EMBL" id="AAYY01000018">
    <property type="protein sequence ID" value="EDP41656.1"/>
    <property type="molecule type" value="Genomic_DNA"/>
</dbReference>
<dbReference type="GO" id="GO:0120516">
    <property type="term" value="F:diacylglycerol lipase activity"/>
    <property type="evidence" value="ECO:0007669"/>
    <property type="project" value="RHEA"/>
</dbReference>
<dbReference type="EC" id="3.1.1.-" evidence="5"/>
<keyword evidence="5" id="KW-0732">Signal</keyword>
<evidence type="ECO:0000313" key="9">
    <source>
        <dbReference type="Proteomes" id="UP000008837"/>
    </source>
</evidence>
<feature type="compositionally biased region" description="Basic and acidic residues" evidence="6">
    <location>
        <begin position="63"/>
        <end position="77"/>
    </location>
</feature>
<dbReference type="InParanoid" id="A8QCR1"/>
<evidence type="ECO:0000259" key="7">
    <source>
        <dbReference type="Pfam" id="PF00135"/>
    </source>
</evidence>
<feature type="domain" description="Carboxylesterase type B" evidence="7">
    <location>
        <begin position="92"/>
        <end position="441"/>
    </location>
</feature>
<comment type="similarity">
    <text evidence="1 5">Belongs to the type-B carboxylesterase/lipase family.</text>
</comment>
<dbReference type="ESTHER" id="malgo-a8qcr1">
    <property type="family name" value="Fungal_carboxylesterase_lipase"/>
</dbReference>
<comment type="catalytic activity">
    <reaction evidence="3">
        <text>a diacylglycerol + H2O = a monoacylglycerol + a fatty acid + H(+)</text>
        <dbReference type="Rhea" id="RHEA:32731"/>
        <dbReference type="ChEBI" id="CHEBI:15377"/>
        <dbReference type="ChEBI" id="CHEBI:15378"/>
        <dbReference type="ChEBI" id="CHEBI:17408"/>
        <dbReference type="ChEBI" id="CHEBI:18035"/>
        <dbReference type="ChEBI" id="CHEBI:28868"/>
    </reaction>
</comment>
<dbReference type="RefSeq" id="XP_001728870.1">
    <property type="nucleotide sequence ID" value="XM_001728818.1"/>
</dbReference>
<sequence>MKSVVAIILTLLLTVAIGATADSIQAGNVGIRRHEGMFRRAKSNDNQSHNKWHGHNGNDNADNGEKDDGDHEGRNDKGSGSSDNDDVEHYLVVKTNEGRVRGFYNSTSQAYAWRGVPYGMDTSGENRFMPPKPAKKYKGVKDVTKQAKGCPQHGSGTSRAAISLFGLSTDIFKDENQSEDCLTMNIFVGKDNWESFRDSGSEGKKLPVWLNIYGGSFEWGASNVEMYQAYDLVSKNDIISVSINFRNWIFGFPQAPQLYPTKHTDDSDYQGANPGMLDIDLAIEWVYKNIDKFGGDPEKITIGGTSTGACAADNWAYTHYNKPSSKYVNGIILQSGSMTSLGRYFVADPGDDFTGDDSVWNIVAKYLGCGTSNSREQFKCMQHQRWEDVIHATFATNTSFLMTPDNITAYVDYGERLVQHRFVDAPMLLGNTKDEGNAWLIHNAYLTRILGPIITAEVWVCPTRVQAKHRRGYAPTWRYRFSPSFYIPDTPKKYQSLLTYHGSDTPYSFDTWQQLSYIPTEEAKKDKGPVFQNPLATDDNSVRAPVASLYSAAFVAFVSDPQKGLYNFHSGWPEYTPDQRSIGDFGYKNSPHFRLADSSEVDGLCPFTDAEIKENNEKWKATAQRYRSYLI</sequence>
<organism evidence="8 9">
    <name type="scientific">Malassezia globosa (strain ATCC MYA-4612 / CBS 7966)</name>
    <name type="common">Dandruff-associated fungus</name>
    <dbReference type="NCBI Taxonomy" id="425265"/>
    <lineage>
        <taxon>Eukaryota</taxon>
        <taxon>Fungi</taxon>
        <taxon>Dikarya</taxon>
        <taxon>Basidiomycota</taxon>
        <taxon>Ustilaginomycotina</taxon>
        <taxon>Malasseziomycetes</taxon>
        <taxon>Malasseziales</taxon>
        <taxon>Malasseziaceae</taxon>
        <taxon>Malassezia</taxon>
    </lineage>
</organism>
<dbReference type="GeneID" id="5853176"/>
<dbReference type="OrthoDB" id="408631at2759"/>
<dbReference type="InterPro" id="IPR050654">
    <property type="entry name" value="AChE-related_enzymes"/>
</dbReference>
<evidence type="ECO:0000313" key="8">
    <source>
        <dbReference type="EMBL" id="EDP41656.1"/>
    </source>
</evidence>
<comment type="catalytic activity">
    <reaction evidence="4">
        <text>a monoacylglycerol + H2O = glycerol + a fatty acid + H(+)</text>
        <dbReference type="Rhea" id="RHEA:15245"/>
        <dbReference type="ChEBI" id="CHEBI:15377"/>
        <dbReference type="ChEBI" id="CHEBI:15378"/>
        <dbReference type="ChEBI" id="CHEBI:17408"/>
        <dbReference type="ChEBI" id="CHEBI:17754"/>
        <dbReference type="ChEBI" id="CHEBI:28868"/>
    </reaction>
</comment>
<dbReference type="Proteomes" id="UP000008837">
    <property type="component" value="Unassembled WGS sequence"/>
</dbReference>
<accession>A8QCR1</accession>
<evidence type="ECO:0000256" key="1">
    <source>
        <dbReference type="ARBA" id="ARBA00005964"/>
    </source>
</evidence>
<comment type="caution">
    <text evidence="8">The sequence shown here is derived from an EMBL/GenBank/DDBJ whole genome shotgun (WGS) entry which is preliminary data.</text>
</comment>
<feature type="signal peptide" evidence="5">
    <location>
        <begin position="1"/>
        <end position="21"/>
    </location>
</feature>
<reference evidence="8 9" key="1">
    <citation type="journal article" date="2007" name="Proc. Natl. Acad. Sci. U.S.A.">
        <title>Dandruff-associated Malassezia genomes reveal convergent and divergent virulence traits shared with plant and human fungal pathogens.</title>
        <authorList>
            <person name="Xu J."/>
            <person name="Saunders C.W."/>
            <person name="Hu P."/>
            <person name="Grant R.A."/>
            <person name="Boekhout T."/>
            <person name="Kuramae E.E."/>
            <person name="Kronstad J.W."/>
            <person name="Deangelis Y.M."/>
            <person name="Reeder N.L."/>
            <person name="Johnstone K.R."/>
            <person name="Leland M."/>
            <person name="Fieno A.M."/>
            <person name="Begley W.M."/>
            <person name="Sun Y."/>
            <person name="Lacey M.P."/>
            <person name="Chaudhary T."/>
            <person name="Keough T."/>
            <person name="Chu L."/>
            <person name="Sears R."/>
            <person name="Yuan B."/>
            <person name="Dawson T.L.Jr."/>
        </authorList>
    </citation>
    <scope>NUCLEOTIDE SEQUENCE [LARGE SCALE GENOMIC DNA]</scope>
    <source>
        <strain evidence="9">ATCC MYA-4612 / CBS 7966</strain>
    </source>
</reference>
<gene>
    <name evidence="8" type="ORF">MGL_4037</name>
</gene>
<dbReference type="STRING" id="425265.A8QCR1"/>
<dbReference type="Pfam" id="PF00135">
    <property type="entry name" value="COesterase"/>
    <property type="match status" value="1"/>
</dbReference>
<dbReference type="GO" id="GO:0047372">
    <property type="term" value="F:monoacylglycerol lipase activity"/>
    <property type="evidence" value="ECO:0007669"/>
    <property type="project" value="RHEA"/>
</dbReference>
<protein>
    <recommendedName>
        <fullName evidence="5">Carboxylic ester hydrolase</fullName>
        <ecNumber evidence="5">3.1.1.-</ecNumber>
    </recommendedName>
</protein>
<feature type="region of interest" description="Disordered" evidence="6">
    <location>
        <begin position="41"/>
        <end position="88"/>
    </location>
</feature>
<dbReference type="AlphaFoldDB" id="A8QCR1"/>
<dbReference type="Gene3D" id="3.40.50.1820">
    <property type="entry name" value="alpha/beta hydrolase"/>
    <property type="match status" value="2"/>
</dbReference>
<evidence type="ECO:0000256" key="6">
    <source>
        <dbReference type="SAM" id="MobiDB-lite"/>
    </source>
</evidence>
<proteinExistence type="inferred from homology"/>
<dbReference type="InterPro" id="IPR029058">
    <property type="entry name" value="AB_hydrolase_fold"/>
</dbReference>